<keyword evidence="4" id="KW-1185">Reference proteome</keyword>
<dbReference type="PROSITE" id="PS00409">
    <property type="entry name" value="PROKAR_NTER_METHYL"/>
    <property type="match status" value="1"/>
</dbReference>
<keyword evidence="2" id="KW-0812">Transmembrane</keyword>
<dbReference type="AlphaFoldDB" id="A0A7X0UAM3"/>
<feature type="transmembrane region" description="Helical" evidence="2">
    <location>
        <begin position="21"/>
        <end position="44"/>
    </location>
</feature>
<evidence type="ECO:0000256" key="1">
    <source>
        <dbReference type="SAM" id="MobiDB-lite"/>
    </source>
</evidence>
<proteinExistence type="predicted"/>
<evidence type="ECO:0000313" key="3">
    <source>
        <dbReference type="EMBL" id="MBB6561406.1"/>
    </source>
</evidence>
<dbReference type="RefSeq" id="WP_184860402.1">
    <property type="nucleotide sequence ID" value="NZ_JACHLK010000008.1"/>
</dbReference>
<dbReference type="Pfam" id="PF07963">
    <property type="entry name" value="N_methyl"/>
    <property type="match status" value="1"/>
</dbReference>
<keyword evidence="2" id="KW-1133">Transmembrane helix</keyword>
<evidence type="ECO:0000256" key="2">
    <source>
        <dbReference type="SAM" id="Phobius"/>
    </source>
</evidence>
<sequence length="178" mass="19239">MPRRPSSRPSPAQPRALQHGFTLLEVLVAMVLIGFGLAIAFTAISGTARLDDKINGHTAAMALAQAKLDEALANPTFAVADDAVDQGYAGTDFGYRIHLRPFEALTRAQQERLPAFRQKIEEVEVEVFWGPKGNQQVYRLNSYRLAPPPPGERTAGGAAAPTSSTPQNNPQNPVRPTP</sequence>
<dbReference type="Proteomes" id="UP000575083">
    <property type="component" value="Unassembled WGS sequence"/>
</dbReference>
<dbReference type="InterPro" id="IPR012902">
    <property type="entry name" value="N_methyl_site"/>
</dbReference>
<gene>
    <name evidence="3" type="ORF">HNP48_004099</name>
</gene>
<keyword evidence="2" id="KW-0472">Membrane</keyword>
<evidence type="ECO:0000313" key="4">
    <source>
        <dbReference type="Proteomes" id="UP000575083"/>
    </source>
</evidence>
<organism evidence="3 4">
    <name type="scientific">Acidovorax soli</name>
    <dbReference type="NCBI Taxonomy" id="592050"/>
    <lineage>
        <taxon>Bacteria</taxon>
        <taxon>Pseudomonadati</taxon>
        <taxon>Pseudomonadota</taxon>
        <taxon>Betaproteobacteria</taxon>
        <taxon>Burkholderiales</taxon>
        <taxon>Comamonadaceae</taxon>
        <taxon>Acidovorax</taxon>
    </lineage>
</organism>
<accession>A0A7X0UAM3</accession>
<name>A0A7X0UAM3_9BURK</name>
<protein>
    <submittedName>
        <fullName evidence="3">Prepilin-type N-terminal cleavage/methylation domain-containing protein</fullName>
    </submittedName>
</protein>
<dbReference type="NCBIfam" id="TIGR02532">
    <property type="entry name" value="IV_pilin_GFxxxE"/>
    <property type="match status" value="1"/>
</dbReference>
<feature type="compositionally biased region" description="Low complexity" evidence="1">
    <location>
        <begin position="155"/>
        <end position="166"/>
    </location>
</feature>
<dbReference type="EMBL" id="JACHLK010000008">
    <property type="protein sequence ID" value="MBB6561406.1"/>
    <property type="molecule type" value="Genomic_DNA"/>
</dbReference>
<reference evidence="3 4" key="1">
    <citation type="submission" date="2020-08" db="EMBL/GenBank/DDBJ databases">
        <title>Functional genomics of gut bacteria from endangered species of beetles.</title>
        <authorList>
            <person name="Carlos-Shanley C."/>
        </authorList>
    </citation>
    <scope>NUCLEOTIDE SEQUENCE [LARGE SCALE GENOMIC DNA]</scope>
    <source>
        <strain evidence="3 4">S00198</strain>
    </source>
</reference>
<feature type="region of interest" description="Disordered" evidence="1">
    <location>
        <begin position="142"/>
        <end position="178"/>
    </location>
</feature>
<comment type="caution">
    <text evidence="3">The sequence shown here is derived from an EMBL/GenBank/DDBJ whole genome shotgun (WGS) entry which is preliminary data.</text>
</comment>